<keyword evidence="3 6" id="KW-1133">Transmembrane helix</keyword>
<proteinExistence type="predicted"/>
<evidence type="ECO:0000256" key="2">
    <source>
        <dbReference type="ARBA" id="ARBA00022692"/>
    </source>
</evidence>
<dbReference type="NCBIfam" id="TIGR02228">
    <property type="entry name" value="sigpep_I_arch"/>
    <property type="match status" value="1"/>
</dbReference>
<evidence type="ECO:0000256" key="5">
    <source>
        <dbReference type="NCBIfam" id="TIGR02228"/>
    </source>
</evidence>
<dbReference type="EC" id="3.4.21.89" evidence="5"/>
<accession>A0A2H0XE16</accession>
<keyword evidence="4 6" id="KW-0472">Membrane</keyword>
<sequence length="184" mass="20417">MTKQAVWKIIIGLGILSCALYYCVYTNVRMFFVITGSMKPPIPASSLIISKKISYDQVKAGKVIIFNDQNTKRVTAHRVVENKEGNYVTKGDANEYQDRLVVHPVDMIGEVMGVFPLGDFVTVGLQVVFLALALILGMLLKQFLLFLKHGISHSTTTYNALCRFYLFRCAKKVVCGGRAGFSPG</sequence>
<dbReference type="GO" id="GO:0004252">
    <property type="term" value="F:serine-type endopeptidase activity"/>
    <property type="evidence" value="ECO:0007669"/>
    <property type="project" value="UniProtKB-UniRule"/>
</dbReference>
<dbReference type="EMBL" id="PEYU01000048">
    <property type="protein sequence ID" value="PIS22399.1"/>
    <property type="molecule type" value="Genomic_DNA"/>
</dbReference>
<name>A0A2H0XE16_UNCKA</name>
<feature type="transmembrane region" description="Helical" evidence="6">
    <location>
        <begin position="7"/>
        <end position="28"/>
    </location>
</feature>
<feature type="transmembrane region" description="Helical" evidence="6">
    <location>
        <begin position="120"/>
        <end position="140"/>
    </location>
</feature>
<dbReference type="InterPro" id="IPR001733">
    <property type="entry name" value="Peptidase_S26B"/>
</dbReference>
<dbReference type="PANTHER" id="PTHR10806">
    <property type="entry name" value="SIGNAL PEPTIDASE COMPLEX CATALYTIC SUBUNIT SEC11"/>
    <property type="match status" value="1"/>
</dbReference>
<dbReference type="GO" id="GO:0009003">
    <property type="term" value="F:signal peptidase activity"/>
    <property type="evidence" value="ECO:0007669"/>
    <property type="project" value="UniProtKB-EC"/>
</dbReference>
<dbReference type="InterPro" id="IPR036286">
    <property type="entry name" value="LexA/Signal_pep-like_sf"/>
</dbReference>
<organism evidence="7 8">
    <name type="scientific">candidate division WWE3 bacterium CG08_land_8_20_14_0_20_41_10</name>
    <dbReference type="NCBI Taxonomy" id="1975085"/>
    <lineage>
        <taxon>Bacteria</taxon>
        <taxon>Katanobacteria</taxon>
    </lineage>
</organism>
<reference evidence="8" key="1">
    <citation type="submission" date="2017-09" db="EMBL/GenBank/DDBJ databases">
        <title>Depth-based differentiation of microbial function through sediment-hosted aquifers and enrichment of novel symbionts in the deep terrestrial subsurface.</title>
        <authorList>
            <person name="Probst A.J."/>
            <person name="Ladd B."/>
            <person name="Jarett J.K."/>
            <person name="Geller-Mcgrath D.E."/>
            <person name="Sieber C.M.K."/>
            <person name="Emerson J.B."/>
            <person name="Anantharaman K."/>
            <person name="Thomas B.C."/>
            <person name="Malmstrom R."/>
            <person name="Stieglmeier M."/>
            <person name="Klingl A."/>
            <person name="Woyke T."/>
            <person name="Ryan C.M."/>
            <person name="Banfield J.F."/>
        </authorList>
    </citation>
    <scope>NUCLEOTIDE SEQUENCE [LARGE SCALE GENOMIC DNA]</scope>
</reference>
<comment type="subcellular location">
    <subcellularLocation>
        <location evidence="1">Membrane</location>
    </subcellularLocation>
</comment>
<dbReference type="CDD" id="cd06462">
    <property type="entry name" value="Peptidase_S24_S26"/>
    <property type="match status" value="1"/>
</dbReference>
<keyword evidence="2 6" id="KW-0812">Transmembrane</keyword>
<dbReference type="SUPFAM" id="SSF51306">
    <property type="entry name" value="LexA/Signal peptidase"/>
    <property type="match status" value="1"/>
</dbReference>
<dbReference type="Proteomes" id="UP000231252">
    <property type="component" value="Unassembled WGS sequence"/>
</dbReference>
<dbReference type="PANTHER" id="PTHR10806:SF6">
    <property type="entry name" value="SIGNAL PEPTIDASE COMPLEX CATALYTIC SUBUNIT SEC11"/>
    <property type="match status" value="1"/>
</dbReference>
<evidence type="ECO:0000256" key="6">
    <source>
        <dbReference type="SAM" id="Phobius"/>
    </source>
</evidence>
<evidence type="ECO:0000256" key="3">
    <source>
        <dbReference type="ARBA" id="ARBA00022989"/>
    </source>
</evidence>
<protein>
    <recommendedName>
        <fullName evidence="5">Signal peptidase I</fullName>
        <ecNumber evidence="5">3.4.21.89</ecNumber>
    </recommendedName>
</protein>
<evidence type="ECO:0000256" key="1">
    <source>
        <dbReference type="ARBA" id="ARBA00004370"/>
    </source>
</evidence>
<comment type="caution">
    <text evidence="7">The sequence shown here is derived from an EMBL/GenBank/DDBJ whole genome shotgun (WGS) entry which is preliminary data.</text>
</comment>
<dbReference type="AlphaFoldDB" id="A0A2H0XE16"/>
<dbReference type="GO" id="GO:0006465">
    <property type="term" value="P:signal peptide processing"/>
    <property type="evidence" value="ECO:0007669"/>
    <property type="project" value="UniProtKB-UniRule"/>
</dbReference>
<evidence type="ECO:0000313" key="8">
    <source>
        <dbReference type="Proteomes" id="UP000231252"/>
    </source>
</evidence>
<gene>
    <name evidence="7" type="ORF">COT50_02245</name>
</gene>
<evidence type="ECO:0000256" key="4">
    <source>
        <dbReference type="ARBA" id="ARBA00023136"/>
    </source>
</evidence>
<evidence type="ECO:0000313" key="7">
    <source>
        <dbReference type="EMBL" id="PIS22399.1"/>
    </source>
</evidence>
<dbReference type="GO" id="GO:0016020">
    <property type="term" value="C:membrane"/>
    <property type="evidence" value="ECO:0007669"/>
    <property type="project" value="UniProtKB-SubCell"/>
</dbReference>